<dbReference type="Pfam" id="PF00501">
    <property type="entry name" value="AMP-binding"/>
    <property type="match status" value="1"/>
</dbReference>
<reference evidence="3 4" key="1">
    <citation type="journal article" date="2018" name="Genome Announc.">
        <title>Ignatzschineria cameli sp. nov., isolated from necrotic foot tissue of dromedaries (Camelus dromedarius) and associated maggots (Wohlfahrtia species) in Dubai.</title>
        <authorList>
            <person name="Tsang C.C."/>
            <person name="Tang J.Y."/>
            <person name="Fong J.Y."/>
            <person name="Kinne J."/>
            <person name="Lee H.H."/>
            <person name="Joseph M."/>
            <person name="Jose S."/>
            <person name="Schuster R.K."/>
            <person name="Tang Y."/>
            <person name="Sivakumar S."/>
            <person name="Chen J.H."/>
            <person name="Teng J.L."/>
            <person name="Lau S.K."/>
            <person name="Wernery U."/>
            <person name="Woo P.C."/>
        </authorList>
    </citation>
    <scope>NUCLEOTIDE SEQUENCE [LARGE SCALE GENOMIC DNA]</scope>
    <source>
        <strain evidence="3 4">KCTC 22643</strain>
    </source>
</reference>
<keyword evidence="4" id="KW-1185">Reference proteome</keyword>
<dbReference type="GO" id="GO:0031956">
    <property type="term" value="F:medium-chain fatty acid-CoA ligase activity"/>
    <property type="evidence" value="ECO:0007669"/>
    <property type="project" value="TreeGrafter"/>
</dbReference>
<accession>A0A2U2ALQ5</accession>
<protein>
    <submittedName>
        <fullName evidence="3">Feruloyl-CoA synthase</fullName>
    </submittedName>
</protein>
<dbReference type="GO" id="GO:0006631">
    <property type="term" value="P:fatty acid metabolic process"/>
    <property type="evidence" value="ECO:0007669"/>
    <property type="project" value="TreeGrafter"/>
</dbReference>
<gene>
    <name evidence="3" type="ORF">DC082_00975</name>
</gene>
<dbReference type="InterPro" id="IPR000873">
    <property type="entry name" value="AMP-dep_synth/lig_dom"/>
</dbReference>
<dbReference type="RefSeq" id="WP_109235357.1">
    <property type="nucleotide sequence ID" value="NZ_BMXZ01000001.1"/>
</dbReference>
<dbReference type="Gene3D" id="3.40.50.12780">
    <property type="entry name" value="N-terminal domain of ligase-like"/>
    <property type="match status" value="1"/>
</dbReference>
<sequence>MCRTLDQEQGLVKATILKSFYAKEKHKEEAVGRLAVASTLCEYREDGSFIMKSPEKLKPYARCVGEWLDYWADKKPNHPFLSEREGDGWKSLTYAETRDKVGRIAQGLLNLKMPTCHPIVFLSGNGLSQALVTLAAYHVGIPVATISAAYSLRPTDFSRLNWILNTLEPSAVFVDDGAKYEKALRGVEVDSRLIIEKNAELFPQAVTFDSLLEATETEEVNHYFEQVGPNTVARYLMTSGSTADPKFVVHTQRVLCSNQQAISQCWRFIEESEIVVVDWLPWSHVFASNHNFNIVLRNGGSLYIDDGMATDQKIERTVENIKMVKPTLYFNVPRGYELLLPYLEEDQELAEALFGRLELLFYAGAALPKVAWNRLEKVASSCRTTPLFIATEWGTTETAPVITNVHYTIDGPGNIGLPVPGVEVKFVPNEEKYEMRVRGEFIFTRYLGDPAMTENAFDEEGFYYTGDAGYLANPQRPEQGIIFDGRITEDFKLNTGTWVSAGVLRPLLVDAFSPYALDFVITGHDQKYASAMMFPTKELYLLADDPEQKLDVTELSEHPKVRKELLTRMHQFYKENSGSSRHIKRLIILDALPCLESGETTDKAYINQRKTLARRQDQVMKLYATHPGREVIRLSELEEQ</sequence>
<name>A0A2U2ALQ5_9GAMM</name>
<evidence type="ECO:0000259" key="2">
    <source>
        <dbReference type="Pfam" id="PF00501"/>
    </source>
</evidence>
<dbReference type="PANTHER" id="PTHR43201">
    <property type="entry name" value="ACYL-COA SYNTHETASE"/>
    <property type="match status" value="1"/>
</dbReference>
<dbReference type="PANTHER" id="PTHR43201:SF8">
    <property type="entry name" value="ACYL-COA SYNTHETASE FAMILY MEMBER 3"/>
    <property type="match status" value="1"/>
</dbReference>
<dbReference type="AlphaFoldDB" id="A0A2U2ALQ5"/>
<dbReference type="SUPFAM" id="SSF56801">
    <property type="entry name" value="Acetyl-CoA synthetase-like"/>
    <property type="match status" value="1"/>
</dbReference>
<comment type="caution">
    <text evidence="3">The sequence shown here is derived from an EMBL/GenBank/DDBJ whole genome shotgun (WGS) entry which is preliminary data.</text>
</comment>
<feature type="domain" description="AMP-dependent synthetase/ligase" evidence="2">
    <location>
        <begin position="69"/>
        <end position="441"/>
    </location>
</feature>
<evidence type="ECO:0000313" key="4">
    <source>
        <dbReference type="Proteomes" id="UP000244948"/>
    </source>
</evidence>
<comment type="similarity">
    <text evidence="1">Belongs to the ATP-dependent AMP-binding enzyme family.</text>
</comment>
<organism evidence="3 4">
    <name type="scientific">Ignatzschineria indica</name>
    <dbReference type="NCBI Taxonomy" id="472583"/>
    <lineage>
        <taxon>Bacteria</taxon>
        <taxon>Pseudomonadati</taxon>
        <taxon>Pseudomonadota</taxon>
        <taxon>Gammaproteobacteria</taxon>
        <taxon>Cardiobacteriales</taxon>
        <taxon>Ignatzschineriaceae</taxon>
        <taxon>Ignatzschineria</taxon>
    </lineage>
</organism>
<proteinExistence type="inferred from homology"/>
<evidence type="ECO:0000313" key="3">
    <source>
        <dbReference type="EMBL" id="PWD84153.1"/>
    </source>
</evidence>
<evidence type="ECO:0000256" key="1">
    <source>
        <dbReference type="ARBA" id="ARBA00006432"/>
    </source>
</evidence>
<dbReference type="InterPro" id="IPR042099">
    <property type="entry name" value="ANL_N_sf"/>
</dbReference>
<dbReference type="EMBL" id="QEWR01000002">
    <property type="protein sequence ID" value="PWD84153.1"/>
    <property type="molecule type" value="Genomic_DNA"/>
</dbReference>
<dbReference type="Proteomes" id="UP000244948">
    <property type="component" value="Unassembled WGS sequence"/>
</dbReference>